<reference evidence="3" key="1">
    <citation type="submission" date="2017-09" db="EMBL/GenBank/DDBJ databases">
        <title>Depth-based differentiation of microbial function through sediment-hosted aquifers and enrichment of novel symbionts in the deep terrestrial subsurface.</title>
        <authorList>
            <person name="Probst A.J."/>
            <person name="Ladd B."/>
            <person name="Jarett J.K."/>
            <person name="Geller-Mcgrath D.E."/>
            <person name="Sieber C.M.K."/>
            <person name="Emerson J.B."/>
            <person name="Anantharaman K."/>
            <person name="Thomas B.C."/>
            <person name="Malmstrom R."/>
            <person name="Stieglmeier M."/>
            <person name="Klingl A."/>
            <person name="Woyke T."/>
            <person name="Ryan C.M."/>
            <person name="Banfield J.F."/>
        </authorList>
    </citation>
    <scope>NUCLEOTIDE SEQUENCE [LARGE SCALE GENOMIC DNA]</scope>
</reference>
<dbReference type="GO" id="GO:0030572">
    <property type="term" value="F:phosphatidyltransferase activity"/>
    <property type="evidence" value="ECO:0007669"/>
    <property type="project" value="UniProtKB-ARBA"/>
</dbReference>
<dbReference type="SMART" id="SM00155">
    <property type="entry name" value="PLDc"/>
    <property type="match status" value="2"/>
</dbReference>
<feature type="domain" description="PLD phosphodiesterase" evidence="1">
    <location>
        <begin position="275"/>
        <end position="302"/>
    </location>
</feature>
<dbReference type="Gene3D" id="3.30.870.10">
    <property type="entry name" value="Endonuclease Chain A"/>
    <property type="match status" value="2"/>
</dbReference>
<organism evidence="2 3">
    <name type="scientific">Candidatus Harrisonbacteria bacterium CG10_big_fil_rev_8_21_14_0_10_49_15</name>
    <dbReference type="NCBI Taxonomy" id="1974587"/>
    <lineage>
        <taxon>Bacteria</taxon>
        <taxon>Candidatus Harrisoniibacteriota</taxon>
    </lineage>
</organism>
<protein>
    <recommendedName>
        <fullName evidence="1">PLD phosphodiesterase domain-containing protein</fullName>
    </recommendedName>
</protein>
<dbReference type="InterPro" id="IPR025202">
    <property type="entry name" value="PLD-like_dom"/>
</dbReference>
<dbReference type="InterPro" id="IPR001736">
    <property type="entry name" value="PLipase_D/transphosphatidylase"/>
</dbReference>
<accession>A0A2H0UKN3</accession>
<dbReference type="GO" id="GO:0032049">
    <property type="term" value="P:cardiolipin biosynthetic process"/>
    <property type="evidence" value="ECO:0007669"/>
    <property type="project" value="UniProtKB-ARBA"/>
</dbReference>
<evidence type="ECO:0000313" key="3">
    <source>
        <dbReference type="Proteomes" id="UP000229526"/>
    </source>
</evidence>
<dbReference type="SUPFAM" id="SSF56024">
    <property type="entry name" value="Phospholipase D/nuclease"/>
    <property type="match status" value="2"/>
</dbReference>
<name>A0A2H0UKN3_9BACT</name>
<dbReference type="PROSITE" id="PS50035">
    <property type="entry name" value="PLD"/>
    <property type="match status" value="1"/>
</dbReference>
<dbReference type="CDD" id="cd09110">
    <property type="entry name" value="PLDc_CLS_1"/>
    <property type="match status" value="1"/>
</dbReference>
<dbReference type="AlphaFoldDB" id="A0A2H0UKN3"/>
<dbReference type="CDD" id="cd09112">
    <property type="entry name" value="PLDc_CLS_2"/>
    <property type="match status" value="1"/>
</dbReference>
<dbReference type="PIRSF" id="PIRSF000850">
    <property type="entry name" value="Phospholipase_D_PSS"/>
    <property type="match status" value="1"/>
</dbReference>
<dbReference type="Proteomes" id="UP000229526">
    <property type="component" value="Unassembled WGS sequence"/>
</dbReference>
<proteinExistence type="predicted"/>
<evidence type="ECO:0000259" key="1">
    <source>
        <dbReference type="PROSITE" id="PS50035"/>
    </source>
</evidence>
<sequence>MTKWQFYTNTDQAWEGMLAAIAEAKESIDCEQYIFENDSIGRQFLELFVKKAKQGVRVRLLVDGIGSLALLRSSYLPEAQRAGVKVQFFNPLKPWWVYKVTFWFLRDHRKVLVVDEKIGFTGGVGVRIAMTGRRDTHVRVTGAVVRQLREAFEAMWQATHLGERYIKHKRQQRTEDGFLFITNTPRPRQRFFYHELRRRISSAQSNIYLVTPYFVPDRRLFRALKKAVRRGVTVNLIVPEQSDHPFVDIASQSYFWLALHRGVRIWLHQDHKNGDNLFIHSKAFVVDDNWASVGSTNLDNLSLLLNYEGDLTSTDPKFVAEVTSQCQQDIADSVELTRSDWKRRRTFRRKLAELSTWPFHRLM</sequence>
<evidence type="ECO:0000313" key="2">
    <source>
        <dbReference type="EMBL" id="PIR86967.1"/>
    </source>
</evidence>
<dbReference type="PANTHER" id="PTHR21248:SF22">
    <property type="entry name" value="PHOSPHOLIPASE D"/>
    <property type="match status" value="1"/>
</dbReference>
<dbReference type="Pfam" id="PF13091">
    <property type="entry name" value="PLDc_2"/>
    <property type="match status" value="2"/>
</dbReference>
<dbReference type="EMBL" id="PFBD01000022">
    <property type="protein sequence ID" value="PIR86967.1"/>
    <property type="molecule type" value="Genomic_DNA"/>
</dbReference>
<gene>
    <name evidence="2" type="ORF">COU11_03050</name>
</gene>
<comment type="caution">
    <text evidence="2">The sequence shown here is derived from an EMBL/GenBank/DDBJ whole genome shotgun (WGS) entry which is preliminary data.</text>
</comment>
<dbReference type="PANTHER" id="PTHR21248">
    <property type="entry name" value="CARDIOLIPIN SYNTHASE"/>
    <property type="match status" value="1"/>
</dbReference>